<reference evidence="2" key="1">
    <citation type="submission" date="2023-03" db="EMBL/GenBank/DDBJ databases">
        <title>Actinoallomurus iriomotensis NBRC 103684.</title>
        <authorList>
            <person name="Ichikawa N."/>
            <person name="Sato H."/>
            <person name="Tonouchi N."/>
        </authorList>
    </citation>
    <scope>NUCLEOTIDE SEQUENCE</scope>
    <source>
        <strain evidence="2">NBRC 103684</strain>
    </source>
</reference>
<gene>
    <name evidence="2" type="ORF">Airi02_018960</name>
</gene>
<comment type="caution">
    <text evidence="2">The sequence shown here is derived from an EMBL/GenBank/DDBJ whole genome shotgun (WGS) entry which is preliminary data.</text>
</comment>
<dbReference type="AlphaFoldDB" id="A0A9W6S1B5"/>
<feature type="compositionally biased region" description="Basic and acidic residues" evidence="1">
    <location>
        <begin position="77"/>
        <end position="95"/>
    </location>
</feature>
<sequence>MATPHLVGQKHSSYMDQTSAVSAHSRHVPANRAKAPSTAIPVHHAHCAWLRVRLAMTVLCSRYPSAKHPRGAAQRTWPEEVKKPHMWHMRQEETQ</sequence>
<dbReference type="Proteomes" id="UP001165074">
    <property type="component" value="Unassembled WGS sequence"/>
</dbReference>
<dbReference type="EMBL" id="BSTK01000002">
    <property type="protein sequence ID" value="GLY83967.1"/>
    <property type="molecule type" value="Genomic_DNA"/>
</dbReference>
<evidence type="ECO:0000256" key="1">
    <source>
        <dbReference type="SAM" id="MobiDB-lite"/>
    </source>
</evidence>
<keyword evidence="3" id="KW-1185">Reference proteome</keyword>
<evidence type="ECO:0000313" key="2">
    <source>
        <dbReference type="EMBL" id="GLY83967.1"/>
    </source>
</evidence>
<accession>A0A9W6S1B5</accession>
<protein>
    <submittedName>
        <fullName evidence="2">Uncharacterized protein</fullName>
    </submittedName>
</protein>
<evidence type="ECO:0000313" key="3">
    <source>
        <dbReference type="Proteomes" id="UP001165074"/>
    </source>
</evidence>
<name>A0A9W6S1B5_9ACTN</name>
<organism evidence="2 3">
    <name type="scientific">Actinoallomurus iriomotensis</name>
    <dbReference type="NCBI Taxonomy" id="478107"/>
    <lineage>
        <taxon>Bacteria</taxon>
        <taxon>Bacillati</taxon>
        <taxon>Actinomycetota</taxon>
        <taxon>Actinomycetes</taxon>
        <taxon>Streptosporangiales</taxon>
        <taxon>Thermomonosporaceae</taxon>
        <taxon>Actinoallomurus</taxon>
    </lineage>
</organism>
<proteinExistence type="predicted"/>
<feature type="region of interest" description="Disordered" evidence="1">
    <location>
        <begin position="65"/>
        <end position="95"/>
    </location>
</feature>
<feature type="region of interest" description="Disordered" evidence="1">
    <location>
        <begin position="1"/>
        <end position="38"/>
    </location>
</feature>
<feature type="compositionally biased region" description="Polar residues" evidence="1">
    <location>
        <begin position="10"/>
        <end position="22"/>
    </location>
</feature>